<dbReference type="GO" id="GO:0030246">
    <property type="term" value="F:carbohydrate binding"/>
    <property type="evidence" value="ECO:0007669"/>
    <property type="project" value="UniProtKB-KW"/>
</dbReference>
<dbReference type="InterPro" id="IPR016187">
    <property type="entry name" value="CTDL_fold"/>
</dbReference>
<protein>
    <recommendedName>
        <fullName evidence="3">C-type lectin domain-containing protein</fullName>
    </recommendedName>
</protein>
<evidence type="ECO:0000256" key="2">
    <source>
        <dbReference type="ARBA" id="ARBA00022734"/>
    </source>
</evidence>
<evidence type="ECO:0000256" key="1">
    <source>
        <dbReference type="ARBA" id="ARBA00004401"/>
    </source>
</evidence>
<dbReference type="Gene3D" id="3.10.100.10">
    <property type="entry name" value="Mannose-Binding Protein A, subunit A"/>
    <property type="match status" value="1"/>
</dbReference>
<keyword evidence="5" id="KW-1185">Reference proteome</keyword>
<dbReference type="PROSITE" id="PS50041">
    <property type="entry name" value="C_TYPE_LECTIN_2"/>
    <property type="match status" value="1"/>
</dbReference>
<dbReference type="InterPro" id="IPR016186">
    <property type="entry name" value="C-type_lectin-like/link_sf"/>
</dbReference>
<dbReference type="Pfam" id="PF00059">
    <property type="entry name" value="Lectin_C"/>
    <property type="match status" value="1"/>
</dbReference>
<dbReference type="CDD" id="cd03593">
    <property type="entry name" value="CLECT_NK_receptors_like"/>
    <property type="match status" value="1"/>
</dbReference>
<dbReference type="PANTHER" id="PTHR45710">
    <property type="entry name" value="C-TYPE LECTIN DOMAIN-CONTAINING PROTEIN 180"/>
    <property type="match status" value="1"/>
</dbReference>
<reference evidence="5" key="2">
    <citation type="journal article" date="2013" name="Nat. Genet.">
        <title>The draft genomes of soft-shell turtle and green sea turtle yield insights into the development and evolution of the turtle-specific body plan.</title>
        <authorList>
            <person name="Wang Z."/>
            <person name="Pascual-Anaya J."/>
            <person name="Zadissa A."/>
            <person name="Li W."/>
            <person name="Niimura Y."/>
            <person name="Huang Z."/>
            <person name="Li C."/>
            <person name="White S."/>
            <person name="Xiong Z."/>
            <person name="Fang D."/>
            <person name="Wang B."/>
            <person name="Ming Y."/>
            <person name="Chen Y."/>
            <person name="Zheng Y."/>
            <person name="Kuraku S."/>
            <person name="Pignatelli M."/>
            <person name="Herrero J."/>
            <person name="Beal K."/>
            <person name="Nozawa M."/>
            <person name="Li Q."/>
            <person name="Wang J."/>
            <person name="Zhang H."/>
            <person name="Yu L."/>
            <person name="Shigenobu S."/>
            <person name="Wang J."/>
            <person name="Liu J."/>
            <person name="Flicek P."/>
            <person name="Searle S."/>
            <person name="Wang J."/>
            <person name="Kuratani S."/>
            <person name="Yin Y."/>
            <person name="Aken B."/>
            <person name="Zhang G."/>
            <person name="Irie N."/>
        </authorList>
    </citation>
    <scope>NUCLEOTIDE SEQUENCE [LARGE SCALE GENOMIC DNA]</scope>
    <source>
        <strain evidence="5">Daiwa-1</strain>
    </source>
</reference>
<accession>K7G696</accession>
<dbReference type="InterPro" id="IPR001304">
    <property type="entry name" value="C-type_lectin-like"/>
</dbReference>
<sequence length="150" mass="17115">LVSFFFSVMAFKTQQSCPPPRPDSCADGWIGYKGKCYYFTEAEGNWTYSRSRCSALGASLAGIDTKQDLDFMLRYKGTTDPWIGLQRGTDREWKWVNGTKFNLLFEVRGDADCAYLKETAVSASRCYIMRSWICNKPYASSTEGRFTQTH</sequence>
<reference evidence="5" key="1">
    <citation type="submission" date="2011-10" db="EMBL/GenBank/DDBJ databases">
        <authorList>
            <consortium name="Soft-shell Turtle Genome Consortium"/>
        </authorList>
    </citation>
    <scope>NUCLEOTIDE SEQUENCE [LARGE SCALE GENOMIC DNA]</scope>
    <source>
        <strain evidence="5">Daiwa-1</strain>
    </source>
</reference>
<comment type="subcellular location">
    <subcellularLocation>
        <location evidence="1">Cell membrane</location>
        <topology evidence="1">Single-pass type II membrane protein</topology>
    </subcellularLocation>
</comment>
<proteinExistence type="predicted"/>
<dbReference type="SMART" id="SM00034">
    <property type="entry name" value="CLECT"/>
    <property type="match status" value="1"/>
</dbReference>
<feature type="domain" description="C-type lectin" evidence="3">
    <location>
        <begin position="32"/>
        <end position="135"/>
    </location>
</feature>
<evidence type="ECO:0000313" key="5">
    <source>
        <dbReference type="Proteomes" id="UP000007267"/>
    </source>
</evidence>
<dbReference type="eggNOG" id="KOG4297">
    <property type="taxonomic scope" value="Eukaryota"/>
</dbReference>
<reference evidence="4" key="4">
    <citation type="submission" date="2025-09" db="UniProtKB">
        <authorList>
            <consortium name="Ensembl"/>
        </authorList>
    </citation>
    <scope>IDENTIFICATION</scope>
</reference>
<dbReference type="GeneTree" id="ENSGT00940000155319"/>
<dbReference type="AlphaFoldDB" id="K7G696"/>
<dbReference type="GO" id="GO:0005886">
    <property type="term" value="C:plasma membrane"/>
    <property type="evidence" value="ECO:0007669"/>
    <property type="project" value="UniProtKB-SubCell"/>
</dbReference>
<dbReference type="HOGENOM" id="CLU_049894_8_4_1"/>
<dbReference type="OMA" id="CAYLKET"/>
<name>K7G696_PELSI</name>
<dbReference type="Proteomes" id="UP000007267">
    <property type="component" value="Unassembled WGS sequence"/>
</dbReference>
<dbReference type="InterPro" id="IPR033992">
    <property type="entry name" value="NKR-like_CTLD"/>
</dbReference>
<dbReference type="PANTHER" id="PTHR45710:SF35">
    <property type="entry name" value="C-TYPE LECTIN DOMAIN FAMILY 2 MEMBER D"/>
    <property type="match status" value="1"/>
</dbReference>
<evidence type="ECO:0000259" key="3">
    <source>
        <dbReference type="PROSITE" id="PS50041"/>
    </source>
</evidence>
<organism evidence="4 5">
    <name type="scientific">Pelodiscus sinensis</name>
    <name type="common">Chinese softshell turtle</name>
    <name type="synonym">Trionyx sinensis</name>
    <dbReference type="NCBI Taxonomy" id="13735"/>
    <lineage>
        <taxon>Eukaryota</taxon>
        <taxon>Metazoa</taxon>
        <taxon>Chordata</taxon>
        <taxon>Craniata</taxon>
        <taxon>Vertebrata</taxon>
        <taxon>Euteleostomi</taxon>
        <taxon>Archelosauria</taxon>
        <taxon>Testudinata</taxon>
        <taxon>Testudines</taxon>
        <taxon>Cryptodira</taxon>
        <taxon>Trionychia</taxon>
        <taxon>Trionychidae</taxon>
        <taxon>Pelodiscus</taxon>
    </lineage>
</organism>
<keyword evidence="2" id="KW-0430">Lectin</keyword>
<dbReference type="InterPro" id="IPR050828">
    <property type="entry name" value="C-type_lectin/matrix_domain"/>
</dbReference>
<dbReference type="EMBL" id="AGCU01003040">
    <property type="status" value="NOT_ANNOTATED_CDS"/>
    <property type="molecule type" value="Genomic_DNA"/>
</dbReference>
<dbReference type="Ensembl" id="ENSPSIT00000015882.1">
    <property type="protein sequence ID" value="ENSPSIP00000015807.1"/>
    <property type="gene ID" value="ENSPSIG00000014084.1"/>
</dbReference>
<evidence type="ECO:0000313" key="4">
    <source>
        <dbReference type="Ensembl" id="ENSPSIP00000015807.1"/>
    </source>
</evidence>
<dbReference type="SUPFAM" id="SSF56436">
    <property type="entry name" value="C-type lectin-like"/>
    <property type="match status" value="1"/>
</dbReference>
<reference evidence="4" key="3">
    <citation type="submission" date="2025-08" db="UniProtKB">
        <authorList>
            <consortium name="Ensembl"/>
        </authorList>
    </citation>
    <scope>IDENTIFICATION</scope>
</reference>